<protein>
    <submittedName>
        <fullName evidence="1">Uncharacterized protein</fullName>
    </submittedName>
</protein>
<accession>A0A4Y2RVP9</accession>
<dbReference type="AlphaFoldDB" id="A0A4Y2RVP9"/>
<proteinExistence type="predicted"/>
<organism evidence="1 2">
    <name type="scientific">Araneus ventricosus</name>
    <name type="common">Orbweaver spider</name>
    <name type="synonym">Epeira ventricosa</name>
    <dbReference type="NCBI Taxonomy" id="182803"/>
    <lineage>
        <taxon>Eukaryota</taxon>
        <taxon>Metazoa</taxon>
        <taxon>Ecdysozoa</taxon>
        <taxon>Arthropoda</taxon>
        <taxon>Chelicerata</taxon>
        <taxon>Arachnida</taxon>
        <taxon>Araneae</taxon>
        <taxon>Araneomorphae</taxon>
        <taxon>Entelegynae</taxon>
        <taxon>Araneoidea</taxon>
        <taxon>Araneidae</taxon>
        <taxon>Araneus</taxon>
    </lineage>
</organism>
<reference evidence="1 2" key="1">
    <citation type="journal article" date="2019" name="Sci. Rep.">
        <title>Orb-weaving spider Araneus ventricosus genome elucidates the spidroin gene catalogue.</title>
        <authorList>
            <person name="Kono N."/>
            <person name="Nakamura H."/>
            <person name="Ohtoshi R."/>
            <person name="Moran D.A.P."/>
            <person name="Shinohara A."/>
            <person name="Yoshida Y."/>
            <person name="Fujiwara M."/>
            <person name="Mori M."/>
            <person name="Tomita M."/>
            <person name="Arakawa K."/>
        </authorList>
    </citation>
    <scope>NUCLEOTIDE SEQUENCE [LARGE SCALE GENOMIC DNA]</scope>
</reference>
<name>A0A4Y2RVP9_ARAVE</name>
<gene>
    <name evidence="1" type="ORF">AVEN_2308_1</name>
</gene>
<evidence type="ECO:0000313" key="2">
    <source>
        <dbReference type="Proteomes" id="UP000499080"/>
    </source>
</evidence>
<sequence length="95" mass="11274">MSRTLHRTQLGELAAYPRDSDVEHQCQRQKTKIRMRVLRRINDVGLSYRIKRHIPSKPIYDELLLSHRIDGATPLDVRASSSMNRDEMRMRIERC</sequence>
<dbReference type="Proteomes" id="UP000499080">
    <property type="component" value="Unassembled WGS sequence"/>
</dbReference>
<evidence type="ECO:0000313" key="1">
    <source>
        <dbReference type="EMBL" id="GBN79858.1"/>
    </source>
</evidence>
<dbReference type="EMBL" id="BGPR01018688">
    <property type="protein sequence ID" value="GBN79858.1"/>
    <property type="molecule type" value="Genomic_DNA"/>
</dbReference>
<keyword evidence="2" id="KW-1185">Reference proteome</keyword>
<comment type="caution">
    <text evidence="1">The sequence shown here is derived from an EMBL/GenBank/DDBJ whole genome shotgun (WGS) entry which is preliminary data.</text>
</comment>